<comment type="caution">
    <text evidence="2">Lacks conserved residue(s) required for the propagation of feature annotation.</text>
</comment>
<keyword evidence="2" id="KW-0442">Lipid degradation</keyword>
<keyword evidence="1 2" id="KW-0443">Lipid metabolism</keyword>
<feature type="short sequence motif" description="DGA/G" evidence="2">
    <location>
        <begin position="158"/>
        <end position="160"/>
    </location>
</feature>
<dbReference type="AlphaFoldDB" id="A0A3Q0SA66"/>
<dbReference type="GO" id="GO:0005811">
    <property type="term" value="C:lipid droplet"/>
    <property type="evidence" value="ECO:0007669"/>
    <property type="project" value="TreeGrafter"/>
</dbReference>
<feature type="active site" description="Proton acceptor" evidence="2">
    <location>
        <position position="158"/>
    </location>
</feature>
<keyword evidence="2" id="KW-0378">Hydrolase</keyword>
<dbReference type="GO" id="GO:0019433">
    <property type="term" value="P:triglyceride catabolic process"/>
    <property type="evidence" value="ECO:0007669"/>
    <property type="project" value="TreeGrafter"/>
</dbReference>
<organism evidence="4 5">
    <name type="scientific">Amphilophus citrinellus</name>
    <name type="common">Midas cichlid</name>
    <name type="synonym">Cichlasoma citrinellum</name>
    <dbReference type="NCBI Taxonomy" id="61819"/>
    <lineage>
        <taxon>Eukaryota</taxon>
        <taxon>Metazoa</taxon>
        <taxon>Chordata</taxon>
        <taxon>Craniata</taxon>
        <taxon>Vertebrata</taxon>
        <taxon>Euteleostomi</taxon>
        <taxon>Actinopterygii</taxon>
        <taxon>Neopterygii</taxon>
        <taxon>Teleostei</taxon>
        <taxon>Neoteleostei</taxon>
        <taxon>Acanthomorphata</taxon>
        <taxon>Ovalentaria</taxon>
        <taxon>Cichlomorphae</taxon>
        <taxon>Cichliformes</taxon>
        <taxon>Cichlidae</taxon>
        <taxon>New World cichlids</taxon>
        <taxon>Cichlasomatinae</taxon>
        <taxon>Heroini</taxon>
        <taxon>Amphilophus</taxon>
    </lineage>
</organism>
<evidence type="ECO:0000313" key="5">
    <source>
        <dbReference type="Proteomes" id="UP000261340"/>
    </source>
</evidence>
<keyword evidence="5" id="KW-1185">Reference proteome</keyword>
<reference evidence="4" key="1">
    <citation type="submission" date="2025-08" db="UniProtKB">
        <authorList>
            <consortium name="Ensembl"/>
        </authorList>
    </citation>
    <scope>IDENTIFICATION</scope>
</reference>
<accession>A0A3Q0SA66</accession>
<dbReference type="OMA" id="IASCYVP"/>
<evidence type="ECO:0000313" key="4">
    <source>
        <dbReference type="Ensembl" id="ENSACIP00000018633.1"/>
    </source>
</evidence>
<feature type="short sequence motif" description="GXSXG" evidence="2">
    <location>
        <begin position="45"/>
        <end position="49"/>
    </location>
</feature>
<dbReference type="GO" id="GO:0016020">
    <property type="term" value="C:membrane"/>
    <property type="evidence" value="ECO:0007669"/>
    <property type="project" value="TreeGrafter"/>
</dbReference>
<dbReference type="GO" id="GO:0005737">
    <property type="term" value="C:cytoplasm"/>
    <property type="evidence" value="ECO:0007669"/>
    <property type="project" value="TreeGrafter"/>
</dbReference>
<dbReference type="InterPro" id="IPR002641">
    <property type="entry name" value="PNPLA_dom"/>
</dbReference>
<dbReference type="GO" id="GO:0004806">
    <property type="term" value="F:triacylglycerol lipase activity"/>
    <property type="evidence" value="ECO:0007669"/>
    <property type="project" value="TreeGrafter"/>
</dbReference>
<feature type="active site" description="Nucleophile" evidence="2">
    <location>
        <position position="47"/>
    </location>
</feature>
<dbReference type="GeneTree" id="ENSGT00940000165158"/>
<protein>
    <recommendedName>
        <fullName evidence="3">PNPLA domain-containing protein</fullName>
    </recommendedName>
</protein>
<dbReference type="PANTHER" id="PTHR12406">
    <property type="entry name" value="CALCIUM-INDEPENDENT PHOSPHOLIPASE A2 IPLA2 -RELATED"/>
    <property type="match status" value="1"/>
</dbReference>
<dbReference type="PANTHER" id="PTHR12406:SF46">
    <property type="entry name" value="PATATIN-LIKE PHOSPHOLIPASE DOMAIN-CONTAINING PROTEIN 2"/>
    <property type="match status" value="1"/>
</dbReference>
<sequence length="259" mass="28323">MVYTEGPRSISFSGSGFLATYQLGVAECFRHYAPWILHSAPCVLGSSAGSLVAAAVVFTIRDEMINFAKQVKAFTLGPFNPSINVFHWLEFILRKYLPSNAHQLASGRLAVTVTRLIDSEQVVMSEFESKEDVALLCSCFVPGYCGFVPPSFKGIYLDGGLSNMQPIAPGPSSLTLTVCPFSGESDICPADRPCTLDMVVSGAILKVKFMLFFSFQTLEQAFHSGYKDAVRFLVSSGESVAELKNKQKNPTTLFLLWVD</sequence>
<dbReference type="Ensembl" id="ENSACIT00000019135.1">
    <property type="protein sequence ID" value="ENSACIP00000018633.1"/>
    <property type="gene ID" value="ENSACIG00000014504.1"/>
</dbReference>
<proteinExistence type="predicted"/>
<dbReference type="SUPFAM" id="SSF52151">
    <property type="entry name" value="FabD/lysophospholipase-like"/>
    <property type="match status" value="1"/>
</dbReference>
<dbReference type="GO" id="GO:0055088">
    <property type="term" value="P:lipid homeostasis"/>
    <property type="evidence" value="ECO:0007669"/>
    <property type="project" value="TreeGrafter"/>
</dbReference>
<dbReference type="Gene3D" id="3.40.1090.10">
    <property type="entry name" value="Cytosolic phospholipase A2 catalytic domain"/>
    <property type="match status" value="1"/>
</dbReference>
<evidence type="ECO:0000259" key="3">
    <source>
        <dbReference type="PROSITE" id="PS51635"/>
    </source>
</evidence>
<dbReference type="PROSITE" id="PS51635">
    <property type="entry name" value="PNPLA"/>
    <property type="match status" value="1"/>
</dbReference>
<reference evidence="4" key="2">
    <citation type="submission" date="2025-09" db="UniProtKB">
        <authorList>
            <consortium name="Ensembl"/>
        </authorList>
    </citation>
    <scope>IDENTIFICATION</scope>
</reference>
<evidence type="ECO:0000256" key="1">
    <source>
        <dbReference type="ARBA" id="ARBA00023098"/>
    </source>
</evidence>
<dbReference type="InterPro" id="IPR016035">
    <property type="entry name" value="Acyl_Trfase/lysoPLipase"/>
</dbReference>
<name>A0A3Q0SA66_AMPCI</name>
<feature type="domain" description="PNPLA" evidence="3">
    <location>
        <begin position="10"/>
        <end position="171"/>
    </location>
</feature>
<dbReference type="Pfam" id="PF01734">
    <property type="entry name" value="Patatin"/>
    <property type="match status" value="1"/>
</dbReference>
<dbReference type="Proteomes" id="UP000261340">
    <property type="component" value="Unplaced"/>
</dbReference>
<dbReference type="InterPro" id="IPR033562">
    <property type="entry name" value="PLPL"/>
</dbReference>
<evidence type="ECO:0000256" key="2">
    <source>
        <dbReference type="PROSITE-ProRule" id="PRU01161"/>
    </source>
</evidence>